<dbReference type="Pfam" id="PF11849">
    <property type="entry name" value="DUF3369"/>
    <property type="match status" value="1"/>
</dbReference>
<protein>
    <submittedName>
        <fullName evidence="5">EAL domain-containing protein</fullName>
    </submittedName>
</protein>
<dbReference type="PROSITE" id="PS50110">
    <property type="entry name" value="RESPONSE_REGULATORY"/>
    <property type="match status" value="1"/>
</dbReference>
<evidence type="ECO:0000256" key="1">
    <source>
        <dbReference type="PROSITE-ProRule" id="PRU00169"/>
    </source>
</evidence>
<reference evidence="5 6" key="1">
    <citation type="submission" date="2022-10" db="EMBL/GenBank/DDBJ databases">
        <title>Paucibacter sp. hw1 Genome sequencing.</title>
        <authorList>
            <person name="Park S."/>
        </authorList>
    </citation>
    <scope>NUCLEOTIDE SEQUENCE [LARGE SCALE GENOMIC DNA]</scope>
    <source>
        <strain evidence="6">hw1</strain>
    </source>
</reference>
<evidence type="ECO:0000259" key="2">
    <source>
        <dbReference type="PROSITE" id="PS50110"/>
    </source>
</evidence>
<keyword evidence="6" id="KW-1185">Reference proteome</keyword>
<dbReference type="Gene3D" id="3.20.20.450">
    <property type="entry name" value="EAL domain"/>
    <property type="match status" value="1"/>
</dbReference>
<feature type="domain" description="GGDEF" evidence="4">
    <location>
        <begin position="353"/>
        <end position="480"/>
    </location>
</feature>
<dbReference type="CDD" id="cd01948">
    <property type="entry name" value="EAL"/>
    <property type="match status" value="1"/>
</dbReference>
<dbReference type="Gene3D" id="3.30.70.270">
    <property type="match status" value="1"/>
</dbReference>
<dbReference type="Pfam" id="PF00563">
    <property type="entry name" value="EAL"/>
    <property type="match status" value="1"/>
</dbReference>
<evidence type="ECO:0000313" key="6">
    <source>
        <dbReference type="Proteomes" id="UP001221189"/>
    </source>
</evidence>
<dbReference type="InterPro" id="IPR021800">
    <property type="entry name" value="DUF3369"/>
</dbReference>
<dbReference type="InterPro" id="IPR000160">
    <property type="entry name" value="GGDEF_dom"/>
</dbReference>
<feature type="domain" description="EAL" evidence="3">
    <location>
        <begin position="489"/>
        <end position="743"/>
    </location>
</feature>
<sequence length="743" mass="80455">MPDEDQLFLIDSPQDDAPAGLTPWRVLVVDDDEEVHRATDYAFRRALVLGRPMVLVHTYSGAETRALLAHDRDFALVLLDVVMEDAQAGLDLVAFIRNDCQMQATRIILRTGQPGSAPELPIIEAYDINDYRTKSELTQTRLITAVTAALRSFDQIRMIAESRRGLELIVRSSADLMERHAMLSFAEGVLTQLAALLGLPRDGLVCVHRGEEKRGERPDTFYVISAGGQLADYLSCTLDKLADAAVRAAVTEALRQRQHQFGASSTVLYLSAEGHEAAVYMLAHEPLAPLDRQLVEVFATNLSAYFGNVHLIGELNRLAFLDGLTGLGNRVQFVKDVEAQVEGQSAEAGGQGSPQALLLLDVKRFSELNNGLGHDVGNAYLNAIAQGLRASFSAETRVARLSGDVFGLVGPVAELGPEQSRLLFESGVQAGEHRLPVAFAAGYYALQGHQGPGLAALRRANIALARARLSAQAQLVVFDPTMETQTAGRLALLRALRAAIQAQHLEVWYQPQLALQDGRLVGLEALMRWPDGAGGMVATPDVFVPLAEQAGLIGELGLWVLHRAAEDWLQLQGLRGAPPRISVNVSLPQFRSGELQSQVTEVLARHALPAGTLELEITESIAMDDPALVVSTLTTLRAQGARVALDDFGTGYSSLSQLRTLPIDVLKIDRAFVSQIGDRHGDAFVETVVALGQRIGAEIVAEGVETAAQAEFLRAQACHTAQGWLYAKAMPLAELKAWMATRI</sequence>
<organism evidence="5 6">
    <name type="scientific">Roseateles albus</name>
    <dbReference type="NCBI Taxonomy" id="2987525"/>
    <lineage>
        <taxon>Bacteria</taxon>
        <taxon>Pseudomonadati</taxon>
        <taxon>Pseudomonadota</taxon>
        <taxon>Betaproteobacteria</taxon>
        <taxon>Burkholderiales</taxon>
        <taxon>Sphaerotilaceae</taxon>
        <taxon>Roseateles</taxon>
    </lineage>
</organism>
<dbReference type="Proteomes" id="UP001221189">
    <property type="component" value="Unassembled WGS sequence"/>
</dbReference>
<evidence type="ECO:0000259" key="4">
    <source>
        <dbReference type="PROSITE" id="PS50887"/>
    </source>
</evidence>
<dbReference type="CDD" id="cd01949">
    <property type="entry name" value="GGDEF"/>
    <property type="match status" value="1"/>
</dbReference>
<dbReference type="EMBL" id="JAQQXT010000008">
    <property type="protein sequence ID" value="MDC8772837.1"/>
    <property type="molecule type" value="Genomic_DNA"/>
</dbReference>
<dbReference type="SUPFAM" id="SSF141868">
    <property type="entry name" value="EAL domain-like"/>
    <property type="match status" value="1"/>
</dbReference>
<dbReference type="SUPFAM" id="SSF52172">
    <property type="entry name" value="CheY-like"/>
    <property type="match status" value="1"/>
</dbReference>
<dbReference type="PROSITE" id="PS50887">
    <property type="entry name" value="GGDEF"/>
    <property type="match status" value="1"/>
</dbReference>
<feature type="modified residue" description="4-aspartylphosphate" evidence="1">
    <location>
        <position position="80"/>
    </location>
</feature>
<dbReference type="SMART" id="SM00052">
    <property type="entry name" value="EAL"/>
    <property type="match status" value="1"/>
</dbReference>
<comment type="caution">
    <text evidence="5">The sequence shown here is derived from an EMBL/GenBank/DDBJ whole genome shotgun (WGS) entry which is preliminary data.</text>
</comment>
<accession>A0ABT5KFZ7</accession>
<feature type="domain" description="Response regulatory" evidence="2">
    <location>
        <begin position="25"/>
        <end position="149"/>
    </location>
</feature>
<dbReference type="InterPro" id="IPR001633">
    <property type="entry name" value="EAL_dom"/>
</dbReference>
<dbReference type="Gene3D" id="3.40.50.2300">
    <property type="match status" value="1"/>
</dbReference>
<dbReference type="PANTHER" id="PTHR33121:SF70">
    <property type="entry name" value="SIGNALING PROTEIN YKOW"/>
    <property type="match status" value="1"/>
</dbReference>
<dbReference type="RefSeq" id="WP_273600996.1">
    <property type="nucleotide sequence ID" value="NZ_JAQQXT010000008.1"/>
</dbReference>
<dbReference type="InterPro" id="IPR011006">
    <property type="entry name" value="CheY-like_superfamily"/>
</dbReference>
<dbReference type="PROSITE" id="PS50883">
    <property type="entry name" value="EAL"/>
    <property type="match status" value="1"/>
</dbReference>
<evidence type="ECO:0000259" key="3">
    <source>
        <dbReference type="PROSITE" id="PS50883"/>
    </source>
</evidence>
<dbReference type="SUPFAM" id="SSF55073">
    <property type="entry name" value="Nucleotide cyclase"/>
    <property type="match status" value="1"/>
</dbReference>
<evidence type="ECO:0000313" key="5">
    <source>
        <dbReference type="EMBL" id="MDC8772837.1"/>
    </source>
</evidence>
<dbReference type="PANTHER" id="PTHR33121">
    <property type="entry name" value="CYCLIC DI-GMP PHOSPHODIESTERASE PDEF"/>
    <property type="match status" value="1"/>
</dbReference>
<dbReference type="InterPro" id="IPR043128">
    <property type="entry name" value="Rev_trsase/Diguanyl_cyclase"/>
</dbReference>
<dbReference type="InterPro" id="IPR035919">
    <property type="entry name" value="EAL_sf"/>
</dbReference>
<gene>
    <name evidence="5" type="ORF">PRZ03_14730</name>
</gene>
<dbReference type="NCBIfam" id="TIGR00254">
    <property type="entry name" value="GGDEF"/>
    <property type="match status" value="1"/>
</dbReference>
<name>A0ABT5KFZ7_9BURK</name>
<dbReference type="InterPro" id="IPR050706">
    <property type="entry name" value="Cyclic-di-GMP_PDE-like"/>
</dbReference>
<dbReference type="InterPro" id="IPR029787">
    <property type="entry name" value="Nucleotide_cyclase"/>
</dbReference>
<dbReference type="Pfam" id="PF00990">
    <property type="entry name" value="GGDEF"/>
    <property type="match status" value="1"/>
</dbReference>
<proteinExistence type="predicted"/>
<keyword evidence="1" id="KW-0597">Phosphoprotein</keyword>
<dbReference type="InterPro" id="IPR001789">
    <property type="entry name" value="Sig_transdc_resp-reg_receiver"/>
</dbReference>
<dbReference type="SMART" id="SM00267">
    <property type="entry name" value="GGDEF"/>
    <property type="match status" value="1"/>
</dbReference>